<sequence length="196" mass="21777">MDNSVLVLLLLDFALITALPRVFFKRTGTFNLRWWSTALPVGLTPLLVLLRTVLDLPPLLDESVLSVTGPIAAVLFAGSIGLIALTLGTHRVPIALWHQTNDDPVHIVTWGAYARIRHPFYTAFLLAFTGVVLAYPHWLTLVPLVYMAAMLTRLAVREEQKLSASEFGAEYQEYMTRTGRFVPSLSRSAARQEATS</sequence>
<dbReference type="EMBL" id="CP031194">
    <property type="protein sequence ID" value="AXG79867.1"/>
    <property type="molecule type" value="Genomic_DNA"/>
</dbReference>
<dbReference type="GO" id="GO:0016020">
    <property type="term" value="C:membrane"/>
    <property type="evidence" value="ECO:0007669"/>
    <property type="project" value="UniProtKB-SubCell"/>
</dbReference>
<evidence type="ECO:0000313" key="7">
    <source>
        <dbReference type="Proteomes" id="UP000253868"/>
    </source>
</evidence>
<evidence type="ECO:0000256" key="1">
    <source>
        <dbReference type="ARBA" id="ARBA00004141"/>
    </source>
</evidence>
<feature type="transmembrane region" description="Helical" evidence="5">
    <location>
        <begin position="120"/>
        <end position="147"/>
    </location>
</feature>
<keyword evidence="7" id="KW-1185">Reference proteome</keyword>
<dbReference type="PANTHER" id="PTHR43847:SF1">
    <property type="entry name" value="BLL3993 PROTEIN"/>
    <property type="match status" value="1"/>
</dbReference>
<keyword evidence="6" id="KW-0808">Transferase</keyword>
<keyword evidence="4 5" id="KW-0472">Membrane</keyword>
<name>A0A345HT43_9ACTN</name>
<feature type="transmembrane region" description="Helical" evidence="5">
    <location>
        <begin position="34"/>
        <end position="53"/>
    </location>
</feature>
<dbReference type="PANTHER" id="PTHR43847">
    <property type="entry name" value="BLL3993 PROTEIN"/>
    <property type="match status" value="1"/>
</dbReference>
<dbReference type="GO" id="GO:0004671">
    <property type="term" value="F:protein C-terminal S-isoprenylcysteine carboxyl O-methyltransferase activity"/>
    <property type="evidence" value="ECO:0007669"/>
    <property type="project" value="InterPro"/>
</dbReference>
<comment type="subcellular location">
    <subcellularLocation>
        <location evidence="1">Membrane</location>
        <topology evidence="1">Multi-pass membrane protein</topology>
    </subcellularLocation>
</comment>
<dbReference type="OrthoDB" id="7203053at2"/>
<dbReference type="InterPro" id="IPR052527">
    <property type="entry name" value="Metal_cation-efflux_comp"/>
</dbReference>
<evidence type="ECO:0000256" key="3">
    <source>
        <dbReference type="ARBA" id="ARBA00022989"/>
    </source>
</evidence>
<dbReference type="GO" id="GO:0032259">
    <property type="term" value="P:methylation"/>
    <property type="evidence" value="ECO:0007669"/>
    <property type="project" value="UniProtKB-KW"/>
</dbReference>
<reference evidence="7" key="1">
    <citation type="submission" date="2018-07" db="EMBL/GenBank/DDBJ databases">
        <authorList>
            <person name="Zhao J."/>
        </authorList>
    </citation>
    <scope>NUCLEOTIDE SEQUENCE [LARGE SCALE GENOMIC DNA]</scope>
    <source>
        <strain evidence="7">GSSD-12</strain>
    </source>
</reference>
<keyword evidence="2 5" id="KW-0812">Transmembrane</keyword>
<organism evidence="6 7">
    <name type="scientific">Streptomyces paludis</name>
    <dbReference type="NCBI Taxonomy" id="2282738"/>
    <lineage>
        <taxon>Bacteria</taxon>
        <taxon>Bacillati</taxon>
        <taxon>Actinomycetota</taxon>
        <taxon>Actinomycetes</taxon>
        <taxon>Kitasatosporales</taxon>
        <taxon>Streptomycetaceae</taxon>
        <taxon>Streptomyces</taxon>
    </lineage>
</organism>
<evidence type="ECO:0000256" key="2">
    <source>
        <dbReference type="ARBA" id="ARBA00022692"/>
    </source>
</evidence>
<dbReference type="InterPro" id="IPR007269">
    <property type="entry name" value="ICMT_MeTrfase"/>
</dbReference>
<feature type="transmembrane region" description="Helical" evidence="5">
    <location>
        <begin position="65"/>
        <end position="87"/>
    </location>
</feature>
<dbReference type="Proteomes" id="UP000253868">
    <property type="component" value="Chromosome"/>
</dbReference>
<accession>A0A345HT43</accession>
<protein>
    <submittedName>
        <fullName evidence="6">Isoprenylcysteine carboxylmethyltransferase family protein</fullName>
    </submittedName>
</protein>
<dbReference type="Pfam" id="PF04140">
    <property type="entry name" value="ICMT"/>
    <property type="match status" value="1"/>
</dbReference>
<evidence type="ECO:0000313" key="6">
    <source>
        <dbReference type="EMBL" id="AXG79867.1"/>
    </source>
</evidence>
<dbReference type="Gene3D" id="1.20.120.1630">
    <property type="match status" value="1"/>
</dbReference>
<keyword evidence="6" id="KW-0489">Methyltransferase</keyword>
<proteinExistence type="predicted"/>
<evidence type="ECO:0000256" key="5">
    <source>
        <dbReference type="SAM" id="Phobius"/>
    </source>
</evidence>
<dbReference type="KEGG" id="spad:DVK44_21905"/>
<evidence type="ECO:0000256" key="4">
    <source>
        <dbReference type="ARBA" id="ARBA00023136"/>
    </source>
</evidence>
<dbReference type="RefSeq" id="WP_114661193.1">
    <property type="nucleotide sequence ID" value="NZ_CP031194.1"/>
</dbReference>
<dbReference type="AlphaFoldDB" id="A0A345HT43"/>
<keyword evidence="3 5" id="KW-1133">Transmembrane helix</keyword>
<gene>
    <name evidence="6" type="ORF">DVK44_21905</name>
</gene>